<dbReference type="Pfam" id="PF14559">
    <property type="entry name" value="TPR_19"/>
    <property type="match status" value="1"/>
</dbReference>
<feature type="non-terminal residue" evidence="1">
    <location>
        <position position="270"/>
    </location>
</feature>
<dbReference type="AlphaFoldDB" id="X1FQW0"/>
<dbReference type="InterPro" id="IPR011990">
    <property type="entry name" value="TPR-like_helical_dom_sf"/>
</dbReference>
<comment type="caution">
    <text evidence="1">The sequence shown here is derived from an EMBL/GenBank/DDBJ whole genome shotgun (WGS) entry which is preliminary data.</text>
</comment>
<dbReference type="SUPFAM" id="SSF48452">
    <property type="entry name" value="TPR-like"/>
    <property type="match status" value="2"/>
</dbReference>
<organism evidence="1">
    <name type="scientific">marine sediment metagenome</name>
    <dbReference type="NCBI Taxonomy" id="412755"/>
    <lineage>
        <taxon>unclassified sequences</taxon>
        <taxon>metagenomes</taxon>
        <taxon>ecological metagenomes</taxon>
    </lineage>
</organism>
<protein>
    <recommendedName>
        <fullName evidence="2">Tetratricopeptide repeat-like domain-containing protein</fullName>
    </recommendedName>
</protein>
<sequence>MPRRYFNWKLAIVLLIGLVVLGATAFGLRQWRRSGRAEQGLEAGIKAYNEHRYEEAAGNLGRYLAVVGDDVPILLKYADAHLNIRPLKRSNLQQAIAAYRTALREDKNNSEAVTKLTELYLVMGMPGEAELIAKNYLETNQDLELRRMLAVALARQRKFDEAAAELKGIIAEHPEQILAYETLGQLAEQRPEDFPDSPAHLFDEAVKNNPSSPSAYIIRAAFHLRSNDSPKALADLEQAEKLDLSDPIIRLRLAGEFINANVLDKAEKHL</sequence>
<name>X1FQW0_9ZZZZ</name>
<evidence type="ECO:0008006" key="2">
    <source>
        <dbReference type="Google" id="ProtNLM"/>
    </source>
</evidence>
<proteinExistence type="predicted"/>
<dbReference type="PANTHER" id="PTHR12558:SF13">
    <property type="entry name" value="CELL DIVISION CYCLE PROTEIN 27 HOMOLOG"/>
    <property type="match status" value="1"/>
</dbReference>
<dbReference type="Pfam" id="PF13432">
    <property type="entry name" value="TPR_16"/>
    <property type="match status" value="1"/>
</dbReference>
<accession>X1FQW0</accession>
<evidence type="ECO:0000313" key="1">
    <source>
        <dbReference type="EMBL" id="GAH47372.1"/>
    </source>
</evidence>
<reference evidence="1" key="1">
    <citation type="journal article" date="2014" name="Front. Microbiol.">
        <title>High frequency of phylogenetically diverse reductive dehalogenase-homologous genes in deep subseafloor sedimentary metagenomes.</title>
        <authorList>
            <person name="Kawai M."/>
            <person name="Futagami T."/>
            <person name="Toyoda A."/>
            <person name="Takaki Y."/>
            <person name="Nishi S."/>
            <person name="Hori S."/>
            <person name="Arai W."/>
            <person name="Tsubouchi T."/>
            <person name="Morono Y."/>
            <person name="Uchiyama I."/>
            <person name="Ito T."/>
            <person name="Fujiyama A."/>
            <person name="Inagaki F."/>
            <person name="Takami H."/>
        </authorList>
    </citation>
    <scope>NUCLEOTIDE SEQUENCE</scope>
    <source>
        <strain evidence="1">Expedition CK06-06</strain>
    </source>
</reference>
<dbReference type="PANTHER" id="PTHR12558">
    <property type="entry name" value="CELL DIVISION CYCLE 16,23,27"/>
    <property type="match status" value="1"/>
</dbReference>
<dbReference type="Gene3D" id="1.25.40.10">
    <property type="entry name" value="Tetratricopeptide repeat domain"/>
    <property type="match status" value="2"/>
</dbReference>
<gene>
    <name evidence="1" type="ORF">S03H2_12778</name>
</gene>
<dbReference type="EMBL" id="BARU01006493">
    <property type="protein sequence ID" value="GAH47372.1"/>
    <property type="molecule type" value="Genomic_DNA"/>
</dbReference>